<accession>A0ABT3NPC2</accession>
<keyword evidence="2" id="KW-1185">Reference proteome</keyword>
<sequence length="98" mass="11078">MLRFFAPAPALRFDFTFASFRAFDTPGRAGVFPFEASARRGRAAARLAFFGLSSSRGAFAMGCLCCTKWAFGIPLAERMVRNVIEVWWKNEAEMEIWL</sequence>
<evidence type="ECO:0000313" key="1">
    <source>
        <dbReference type="EMBL" id="MCW8084003.1"/>
    </source>
</evidence>
<name>A0ABT3NPC2_9PROT</name>
<evidence type="ECO:0000313" key="2">
    <source>
        <dbReference type="Proteomes" id="UP001526430"/>
    </source>
</evidence>
<reference evidence="1 2" key="1">
    <citation type="submission" date="2022-10" db="EMBL/GenBank/DDBJ databases">
        <title>Roseococcus glaciei nov., sp. nov., isolated from glacier.</title>
        <authorList>
            <person name="Liu Q."/>
            <person name="Xin Y.-H."/>
        </authorList>
    </citation>
    <scope>NUCLEOTIDE SEQUENCE [LARGE SCALE GENOMIC DNA]</scope>
    <source>
        <strain evidence="1 2">MDT2-1-1</strain>
    </source>
</reference>
<dbReference type="Proteomes" id="UP001526430">
    <property type="component" value="Unassembled WGS sequence"/>
</dbReference>
<dbReference type="EMBL" id="JAPFQI010000001">
    <property type="protein sequence ID" value="MCW8084003.1"/>
    <property type="molecule type" value="Genomic_DNA"/>
</dbReference>
<proteinExistence type="predicted"/>
<comment type="caution">
    <text evidence="1">The sequence shown here is derived from an EMBL/GenBank/DDBJ whole genome shotgun (WGS) entry which is preliminary data.</text>
</comment>
<organism evidence="1 2">
    <name type="scientific">Sabulicella glaciei</name>
    <dbReference type="NCBI Taxonomy" id="2984948"/>
    <lineage>
        <taxon>Bacteria</taxon>
        <taxon>Pseudomonadati</taxon>
        <taxon>Pseudomonadota</taxon>
        <taxon>Alphaproteobacteria</taxon>
        <taxon>Acetobacterales</taxon>
        <taxon>Acetobacteraceae</taxon>
        <taxon>Sabulicella</taxon>
    </lineage>
</organism>
<gene>
    <name evidence="1" type="ORF">OF850_00025</name>
</gene>
<protein>
    <submittedName>
        <fullName evidence="1">Uncharacterized protein</fullName>
    </submittedName>
</protein>
<dbReference type="RefSeq" id="WP_301587600.1">
    <property type="nucleotide sequence ID" value="NZ_JAPFQI010000001.1"/>
</dbReference>